<proteinExistence type="predicted"/>
<gene>
    <name evidence="2" type="ORF">GCM10007108_04070</name>
</gene>
<dbReference type="Proteomes" id="UP000632195">
    <property type="component" value="Unassembled WGS sequence"/>
</dbReference>
<name>A0AA37BQA9_9ARCH</name>
<accession>A0AA37BQA9</accession>
<sequence>MVHNNGPGRPVRGGSREAGEVHEGYIGTQSAATSAIADTYMMNWLPCRAGMVYGTGMAAIHKSPEHGEKHRSAPWTHEALQAILHGRPQENGVVAVALNPAAT</sequence>
<evidence type="ECO:0000256" key="1">
    <source>
        <dbReference type="SAM" id="MobiDB-lite"/>
    </source>
</evidence>
<dbReference type="AlphaFoldDB" id="A0AA37BQA9"/>
<reference evidence="2" key="2">
    <citation type="submission" date="2022-09" db="EMBL/GenBank/DDBJ databases">
        <authorList>
            <person name="Sun Q."/>
            <person name="Ohkuma M."/>
        </authorList>
    </citation>
    <scope>NUCLEOTIDE SEQUENCE</scope>
    <source>
        <strain evidence="2">JCM 13583</strain>
    </source>
</reference>
<evidence type="ECO:0000313" key="2">
    <source>
        <dbReference type="EMBL" id="GGM69109.1"/>
    </source>
</evidence>
<keyword evidence="3" id="KW-1185">Reference proteome</keyword>
<dbReference type="EMBL" id="BMNY01000001">
    <property type="protein sequence ID" value="GGM69109.1"/>
    <property type="molecule type" value="Genomic_DNA"/>
</dbReference>
<reference evidence="2" key="1">
    <citation type="journal article" date="2014" name="Int. J. Syst. Evol. Microbiol.">
        <title>Complete genome sequence of Corynebacterium casei LMG S-19264T (=DSM 44701T), isolated from a smear-ripened cheese.</title>
        <authorList>
            <consortium name="US DOE Joint Genome Institute (JGI-PGF)"/>
            <person name="Walter F."/>
            <person name="Albersmeier A."/>
            <person name="Kalinowski J."/>
            <person name="Ruckert C."/>
        </authorList>
    </citation>
    <scope>NUCLEOTIDE SEQUENCE</scope>
    <source>
        <strain evidence="2">JCM 13583</strain>
    </source>
</reference>
<feature type="region of interest" description="Disordered" evidence="1">
    <location>
        <begin position="1"/>
        <end position="21"/>
    </location>
</feature>
<comment type="caution">
    <text evidence="2">The sequence shown here is derived from an EMBL/GenBank/DDBJ whole genome shotgun (WGS) entry which is preliminary data.</text>
</comment>
<organism evidence="2 3">
    <name type="scientific">Thermogymnomonas acidicola</name>
    <dbReference type="NCBI Taxonomy" id="399579"/>
    <lineage>
        <taxon>Archaea</taxon>
        <taxon>Methanobacteriati</taxon>
        <taxon>Thermoplasmatota</taxon>
        <taxon>Thermoplasmata</taxon>
        <taxon>Thermoplasmatales</taxon>
        <taxon>Thermogymnomonas</taxon>
    </lineage>
</organism>
<protein>
    <submittedName>
        <fullName evidence="2">Uncharacterized protein</fullName>
    </submittedName>
</protein>
<evidence type="ECO:0000313" key="3">
    <source>
        <dbReference type="Proteomes" id="UP000632195"/>
    </source>
</evidence>